<evidence type="ECO:0000313" key="2">
    <source>
        <dbReference type="EMBL" id="KMQ92674.1"/>
    </source>
</evidence>
<keyword evidence="3" id="KW-1185">Reference proteome</keyword>
<name>A0A0J7KR10_LASNI</name>
<feature type="compositionally biased region" description="Basic and acidic residues" evidence="1">
    <location>
        <begin position="212"/>
        <end position="224"/>
    </location>
</feature>
<reference evidence="2 3" key="1">
    <citation type="submission" date="2015-04" db="EMBL/GenBank/DDBJ databases">
        <title>Lasius niger genome sequencing.</title>
        <authorList>
            <person name="Konorov E.A."/>
            <person name="Nikitin M.A."/>
            <person name="Kirill M.V."/>
            <person name="Chang P."/>
        </authorList>
    </citation>
    <scope>NUCLEOTIDE SEQUENCE [LARGE SCALE GENOMIC DNA]</scope>
    <source>
        <tissue evidence="2">Whole</tissue>
    </source>
</reference>
<dbReference type="Proteomes" id="UP000036403">
    <property type="component" value="Unassembled WGS sequence"/>
</dbReference>
<feature type="compositionally biased region" description="Basic and acidic residues" evidence="1">
    <location>
        <begin position="161"/>
        <end position="175"/>
    </location>
</feature>
<feature type="non-terminal residue" evidence="2">
    <location>
        <position position="288"/>
    </location>
</feature>
<organism evidence="2 3">
    <name type="scientific">Lasius niger</name>
    <name type="common">Black garden ant</name>
    <dbReference type="NCBI Taxonomy" id="67767"/>
    <lineage>
        <taxon>Eukaryota</taxon>
        <taxon>Metazoa</taxon>
        <taxon>Ecdysozoa</taxon>
        <taxon>Arthropoda</taxon>
        <taxon>Hexapoda</taxon>
        <taxon>Insecta</taxon>
        <taxon>Pterygota</taxon>
        <taxon>Neoptera</taxon>
        <taxon>Endopterygota</taxon>
        <taxon>Hymenoptera</taxon>
        <taxon>Apocrita</taxon>
        <taxon>Aculeata</taxon>
        <taxon>Formicoidea</taxon>
        <taxon>Formicidae</taxon>
        <taxon>Formicinae</taxon>
        <taxon>Lasius</taxon>
        <taxon>Lasius</taxon>
    </lineage>
</organism>
<feature type="compositionally biased region" description="Basic and acidic residues" evidence="1">
    <location>
        <begin position="189"/>
        <end position="199"/>
    </location>
</feature>
<evidence type="ECO:0000313" key="3">
    <source>
        <dbReference type="Proteomes" id="UP000036403"/>
    </source>
</evidence>
<dbReference type="PaxDb" id="67767-A0A0J7KR10"/>
<proteinExistence type="predicted"/>
<accession>A0A0J7KR10</accession>
<sequence length="288" mass="31920">MKEHGNKHPAEPAAKTLKSLLKKPGQTKAKSQKHRVVINEKLNEFFAADYIILIKEECCADYEEDCDCCYQEHEFMRLGNCKECRAELNLHLGLGNGRYGEMARGVEQTMCGDATRGGPRGKQQGREDSQEDDDEDEEEADDGEEEEDDEEEREDEEENEAAEKVVVDGGGKAERITATATTSTSSLGEGKDANERKNADATTTTTTTTTEDGTKGRRSTKETTAEISQEENGTVVPPPPPPPRHEQQETLSPPEGYKDVCSDSEIANETEQRGRTCAECNYYQQQAT</sequence>
<dbReference type="EMBL" id="LBMM01004235">
    <property type="protein sequence ID" value="KMQ92674.1"/>
    <property type="molecule type" value="Genomic_DNA"/>
</dbReference>
<feature type="compositionally biased region" description="Low complexity" evidence="1">
    <location>
        <begin position="177"/>
        <end position="186"/>
    </location>
</feature>
<comment type="caution">
    <text evidence="2">The sequence shown here is derived from an EMBL/GenBank/DDBJ whole genome shotgun (WGS) entry which is preliminary data.</text>
</comment>
<protein>
    <submittedName>
        <fullName evidence="2">Uncharacterized protein</fullName>
    </submittedName>
</protein>
<dbReference type="OrthoDB" id="8197931at2759"/>
<evidence type="ECO:0000256" key="1">
    <source>
        <dbReference type="SAM" id="MobiDB-lite"/>
    </source>
</evidence>
<feature type="compositionally biased region" description="Acidic residues" evidence="1">
    <location>
        <begin position="129"/>
        <end position="160"/>
    </location>
</feature>
<feature type="region of interest" description="Disordered" evidence="1">
    <location>
        <begin position="111"/>
        <end position="261"/>
    </location>
</feature>
<dbReference type="STRING" id="67767.A0A0J7KR10"/>
<gene>
    <name evidence="2" type="ORF">RF55_7303</name>
</gene>
<dbReference type="AlphaFoldDB" id="A0A0J7KR10"/>